<organism evidence="2 3">
    <name type="scientific">Pseudomonas aeruginosa</name>
    <dbReference type="NCBI Taxonomy" id="287"/>
    <lineage>
        <taxon>Bacteria</taxon>
        <taxon>Pseudomonadati</taxon>
        <taxon>Pseudomonadota</taxon>
        <taxon>Gammaproteobacteria</taxon>
        <taxon>Pseudomonadales</taxon>
        <taxon>Pseudomonadaceae</taxon>
        <taxon>Pseudomonas</taxon>
    </lineage>
</organism>
<dbReference type="Pfam" id="PF03724">
    <property type="entry name" value="META"/>
    <property type="match status" value="1"/>
</dbReference>
<reference evidence="2 3" key="1">
    <citation type="submission" date="2018-08" db="EMBL/GenBank/DDBJ databases">
        <title>Recombination of ecologically and evolutionarily significant loci maintains genetic cohesion in the Pseudomonas syringae species complex.</title>
        <authorList>
            <person name="Dillon M."/>
            <person name="Thakur S."/>
            <person name="Almeida R.N.D."/>
            <person name="Weir B.S."/>
            <person name="Guttman D.S."/>
        </authorList>
    </citation>
    <scope>NUCLEOTIDE SEQUENCE [LARGE SCALE GENOMIC DNA]</scope>
    <source>
        <strain evidence="2 3">ICMP 7846</strain>
    </source>
</reference>
<dbReference type="PROSITE" id="PS51257">
    <property type="entry name" value="PROKAR_LIPOPROTEIN"/>
    <property type="match status" value="1"/>
</dbReference>
<evidence type="ECO:0000313" key="3">
    <source>
        <dbReference type="Proteomes" id="UP000270834"/>
    </source>
</evidence>
<feature type="domain" description="DUF306" evidence="1">
    <location>
        <begin position="40"/>
        <end position="141"/>
    </location>
</feature>
<evidence type="ECO:0000259" key="1">
    <source>
        <dbReference type="Pfam" id="PF03724"/>
    </source>
</evidence>
<gene>
    <name evidence="2" type="ORF">ALP65_02526</name>
</gene>
<dbReference type="InterPro" id="IPR005184">
    <property type="entry name" value="DUF306_Meta_HslJ"/>
</dbReference>
<name>A0A3M5DWW1_PSEAI</name>
<accession>A0A3M5DWW1</accession>
<dbReference type="PANTHER" id="PTHR35535:SF1">
    <property type="entry name" value="HEAT SHOCK PROTEIN HSLJ"/>
    <property type="match status" value="1"/>
</dbReference>
<protein>
    <recommendedName>
        <fullName evidence="1">DUF306 domain-containing protein</fullName>
    </recommendedName>
</protein>
<dbReference type="Proteomes" id="UP000270834">
    <property type="component" value="Unassembled WGS sequence"/>
</dbReference>
<comment type="caution">
    <text evidence="2">The sequence shown here is derived from an EMBL/GenBank/DDBJ whole genome shotgun (WGS) entry which is preliminary data.</text>
</comment>
<sequence length="148" mass="16611">MNYRPYEMRKGNAMKPSLALFASAALILGGCASQETTLETEQAYQVDWVGAQPTMDYSHISLTFDGQGRAFGNGGCNHWFASYTLQDDLLQFGAIGSTRRLCAAEIMEQERRFLALLQSVQHWDISPSDELRLWPAEGKPLRLVPEHD</sequence>
<proteinExistence type="predicted"/>
<dbReference type="PANTHER" id="PTHR35535">
    <property type="entry name" value="HEAT SHOCK PROTEIN HSLJ"/>
    <property type="match status" value="1"/>
</dbReference>
<evidence type="ECO:0000313" key="2">
    <source>
        <dbReference type="EMBL" id="RMS53647.1"/>
    </source>
</evidence>
<dbReference type="InterPro" id="IPR038670">
    <property type="entry name" value="HslJ-like_sf"/>
</dbReference>
<dbReference type="EMBL" id="RBSQ01000714">
    <property type="protein sequence ID" value="RMS53647.1"/>
    <property type="molecule type" value="Genomic_DNA"/>
</dbReference>
<dbReference type="AlphaFoldDB" id="A0A3M5DWW1"/>
<dbReference type="Gene3D" id="2.40.128.270">
    <property type="match status" value="1"/>
</dbReference>
<dbReference type="InterPro" id="IPR053147">
    <property type="entry name" value="Hsp_HslJ-like"/>
</dbReference>